<sequence length="107" mass="11822">MLHLPIPGSIIGLFLLFIALILKICPLTWIETGAELLLAYLPLVFIPATVGVMNYPHLFAGSGVMLLFIVMVSTLIVMIAAGCTSQWLANRAQQRKEKKMCQEHLSQ</sequence>
<keyword evidence="4 6" id="KW-1133">Transmembrane helix</keyword>
<keyword evidence="2" id="KW-1003">Cell membrane</keyword>
<evidence type="ECO:0000256" key="5">
    <source>
        <dbReference type="ARBA" id="ARBA00023136"/>
    </source>
</evidence>
<evidence type="ECO:0000256" key="6">
    <source>
        <dbReference type="SAM" id="Phobius"/>
    </source>
</evidence>
<dbReference type="GO" id="GO:0005886">
    <property type="term" value="C:plasma membrane"/>
    <property type="evidence" value="ECO:0007669"/>
    <property type="project" value="UniProtKB-SubCell"/>
</dbReference>
<proteinExistence type="predicted"/>
<dbReference type="InterPro" id="IPR005538">
    <property type="entry name" value="LrgA/CidA"/>
</dbReference>
<evidence type="ECO:0000256" key="1">
    <source>
        <dbReference type="ARBA" id="ARBA00004651"/>
    </source>
</evidence>
<dbReference type="EMBL" id="BJXX01000062">
    <property type="protein sequence ID" value="GEN34034.1"/>
    <property type="molecule type" value="Genomic_DNA"/>
</dbReference>
<comment type="caution">
    <text evidence="7">The sequence shown here is derived from an EMBL/GenBank/DDBJ whole genome shotgun (WGS) entry which is preliminary data.</text>
</comment>
<dbReference type="NCBIfam" id="NF002460">
    <property type="entry name" value="PRK01658.1"/>
    <property type="match status" value="1"/>
</dbReference>
<dbReference type="PANTHER" id="PTHR33931:SF6">
    <property type="entry name" value="INTEGRAL MEMBRANE PROTEIN YXZK-RELATED"/>
    <property type="match status" value="1"/>
</dbReference>
<evidence type="ECO:0008006" key="9">
    <source>
        <dbReference type="Google" id="ProtNLM"/>
    </source>
</evidence>
<name>A0A511V535_9BACL</name>
<dbReference type="PANTHER" id="PTHR33931">
    <property type="entry name" value="HOLIN-LIKE PROTEIN CIDA-RELATED"/>
    <property type="match status" value="1"/>
</dbReference>
<keyword evidence="5 6" id="KW-0472">Membrane</keyword>
<keyword evidence="8" id="KW-1185">Reference proteome</keyword>
<feature type="transmembrane region" description="Helical" evidence="6">
    <location>
        <begin position="37"/>
        <end position="58"/>
    </location>
</feature>
<feature type="transmembrane region" description="Helical" evidence="6">
    <location>
        <begin position="6"/>
        <end position="25"/>
    </location>
</feature>
<gene>
    <name evidence="7" type="ORF">ADA01nite_14940</name>
</gene>
<evidence type="ECO:0000313" key="8">
    <source>
        <dbReference type="Proteomes" id="UP000321157"/>
    </source>
</evidence>
<dbReference type="AlphaFoldDB" id="A0A511V535"/>
<evidence type="ECO:0000256" key="4">
    <source>
        <dbReference type="ARBA" id="ARBA00022989"/>
    </source>
</evidence>
<evidence type="ECO:0000256" key="3">
    <source>
        <dbReference type="ARBA" id="ARBA00022692"/>
    </source>
</evidence>
<reference evidence="7 8" key="1">
    <citation type="submission" date="2019-07" db="EMBL/GenBank/DDBJ databases">
        <title>Whole genome shotgun sequence of Aneurinibacillus danicus NBRC 102444.</title>
        <authorList>
            <person name="Hosoyama A."/>
            <person name="Uohara A."/>
            <person name="Ohji S."/>
            <person name="Ichikawa N."/>
        </authorList>
    </citation>
    <scope>NUCLEOTIDE SEQUENCE [LARGE SCALE GENOMIC DNA]</scope>
    <source>
        <strain evidence="7 8">NBRC 102444</strain>
    </source>
</reference>
<protein>
    <recommendedName>
        <fullName evidence="9">CidA/LrgA family protein</fullName>
    </recommendedName>
</protein>
<feature type="transmembrane region" description="Helical" evidence="6">
    <location>
        <begin position="64"/>
        <end position="89"/>
    </location>
</feature>
<comment type="subcellular location">
    <subcellularLocation>
        <location evidence="1">Cell membrane</location>
        <topology evidence="1">Multi-pass membrane protein</topology>
    </subcellularLocation>
</comment>
<dbReference type="Pfam" id="PF03788">
    <property type="entry name" value="LrgA"/>
    <property type="match status" value="1"/>
</dbReference>
<organism evidence="7 8">
    <name type="scientific">Aneurinibacillus danicus</name>
    <dbReference type="NCBI Taxonomy" id="267746"/>
    <lineage>
        <taxon>Bacteria</taxon>
        <taxon>Bacillati</taxon>
        <taxon>Bacillota</taxon>
        <taxon>Bacilli</taxon>
        <taxon>Bacillales</taxon>
        <taxon>Paenibacillaceae</taxon>
        <taxon>Aneurinibacillus group</taxon>
        <taxon>Aneurinibacillus</taxon>
    </lineage>
</organism>
<evidence type="ECO:0000256" key="2">
    <source>
        <dbReference type="ARBA" id="ARBA00022475"/>
    </source>
</evidence>
<evidence type="ECO:0000313" key="7">
    <source>
        <dbReference type="EMBL" id="GEN34034.1"/>
    </source>
</evidence>
<keyword evidence="3 6" id="KW-0812">Transmembrane</keyword>
<dbReference type="Proteomes" id="UP000321157">
    <property type="component" value="Unassembled WGS sequence"/>
</dbReference>
<accession>A0A511V535</accession>